<evidence type="ECO:0000256" key="6">
    <source>
        <dbReference type="ARBA" id="ARBA00022840"/>
    </source>
</evidence>
<evidence type="ECO:0000313" key="12">
    <source>
        <dbReference type="EMBL" id="GAA5199770.1"/>
    </source>
</evidence>
<sequence length="1339" mass="144071">MHRPARFAPPPLPDEKIVLPTPPEVQQKQGGAMWITLALPLLSSIGMAAYMITFGRPILIVIGVLFVLAAIGTTVATRMQTLNAHRHSSRRQRLRYRDHLTTARGHARNVAAAQRELAAVTHPDPEQLWAITTSYDRIWERRPADPDFLHVRVGLGEASLSTPLQIGNRLDPLADYDGDSLRAAQRLVTRHGTVSGQPAVIDFGDCGVLSILGPRERIEALTRAVLCQIAVLHAPDDVGIMVERSGPGDWDWAKWLPHAIEEDAPGPAGVVPLVAENPAGLAEVLERELLYRQEQTARRGHLGVGLQAARAPRRLVIVITGFQPVSEWGRSPLLRALLAGAGPQLGITLVFLVDRDTDEPERVDLRLRLTDEGLTMEGRAGHIKSAVEGAVPDAVPVALAELIARRLAPLRLTDEGEQVLSRTISLTEMVLGADPLTADIATRWAEVSADRLLRVPIGNDGDGEPVILDIKEPAQGGFGPHGLIVGATGSGKSELLRTLVTALSLTHPPELLSYVLVDFKGGAAFAPLADLPHVAGLITNLADDAAMIDRAQAALVGEQQRRQQLLRSAGNVDSIREYQRRRDAGGTDLNGEPLPPLPYLLFIVDEFSELLSGRPEFVDLFVQIGRVGRSLGIHLLLATQRLEEGRLRGLDSHLSYRICLRTFSAAESRTVIGTTDAYRLPPIPGSAYLKVDESMYQRLRVAHVSSPYLSAQERAESARVPGSSVVPFVASRSLDAEVPATPTPTPAEPTATELAVVVDRLGRIGHPVHQVWLPPLPAAIPLDYLTGAPAIRPGRGLSMPAWPDNGRLVIPIGVLDLPLQQQQKPLTMDFSGPHGHLAIVGAPQTGRSTALRTVMMAGMLTHTPEEMQFYCIDFGGGSLHQYVAAPHVGSVAGRTDTERTRRTLAEVRALIVEREATFRAMGIASVAEFRARRAAGRLPAGLRAADVFLIIDNWGGLRGELDDVDGAVADIAARGLGVGVHLLLTTSRWSEIRPALRDSIGTRVELRLNDPTESEINRRLAARLAQAVPGRGLAAPGAYFQLALPRLDGQETADGAYEAQQDTIAKLAAAWAGPKAPAIRMLPELLHLTEIPQSPASGAPIGIAEADLGAVHLDLTAGDPCFLVYGDAGSGKTTFMQTLVAGIAATSTAWDARILLVDYRRSLLGAVPEDYLAAYAPDLVAAGTYLEQLCEKLAERLPPAGVTAKQLAARSWWEGPDLYLLVDDYDLVGAQPFAPLMDFLPHARDIGLHVVLTRRVAGSSRNAFADRFLTRIQELGCGGLVLSGDRKEGPVLADERAAIRSPGRGVLVRRGEPSRLVQIALPDTDERDAVAGASARDNT</sequence>
<evidence type="ECO:0000256" key="1">
    <source>
        <dbReference type="ARBA" id="ARBA00004651"/>
    </source>
</evidence>
<keyword evidence="13" id="KW-1185">Reference proteome</keyword>
<keyword evidence="5 9" id="KW-0547">Nucleotide-binding</keyword>
<dbReference type="Gene3D" id="3.40.50.300">
    <property type="entry name" value="P-loop containing nucleotide triphosphate hydrolases"/>
    <property type="match status" value="4"/>
</dbReference>
<feature type="transmembrane region" description="Helical" evidence="10">
    <location>
        <begin position="32"/>
        <end position="52"/>
    </location>
</feature>
<keyword evidence="2" id="KW-1003">Cell membrane</keyword>
<dbReference type="PANTHER" id="PTHR22683">
    <property type="entry name" value="SPORULATION PROTEIN RELATED"/>
    <property type="match status" value="1"/>
</dbReference>
<dbReference type="InterPro" id="IPR027417">
    <property type="entry name" value="P-loop_NTPase"/>
</dbReference>
<dbReference type="NCBIfam" id="TIGR03924">
    <property type="entry name" value="T7SS_EccC_a"/>
    <property type="match status" value="1"/>
</dbReference>
<evidence type="ECO:0000256" key="9">
    <source>
        <dbReference type="PROSITE-ProRule" id="PRU00289"/>
    </source>
</evidence>
<evidence type="ECO:0000256" key="5">
    <source>
        <dbReference type="ARBA" id="ARBA00022741"/>
    </source>
</evidence>
<evidence type="ECO:0000256" key="8">
    <source>
        <dbReference type="ARBA" id="ARBA00023136"/>
    </source>
</evidence>
<dbReference type="PROSITE" id="PS50901">
    <property type="entry name" value="FTSK"/>
    <property type="match status" value="3"/>
</dbReference>
<dbReference type="NCBIfam" id="TIGR03925">
    <property type="entry name" value="T7SS_EccC_b"/>
    <property type="match status" value="1"/>
</dbReference>
<feature type="domain" description="FtsK" evidence="11">
    <location>
        <begin position="1108"/>
        <end position="1291"/>
    </location>
</feature>
<keyword evidence="4" id="KW-0677">Repeat</keyword>
<proteinExistence type="predicted"/>
<dbReference type="Pfam" id="PF01580">
    <property type="entry name" value="FtsK_SpoIIIE"/>
    <property type="match status" value="3"/>
</dbReference>
<evidence type="ECO:0000256" key="7">
    <source>
        <dbReference type="ARBA" id="ARBA00022989"/>
    </source>
</evidence>
<dbReference type="InterPro" id="IPR023836">
    <property type="entry name" value="EccCa-like_Actinobacteria"/>
</dbReference>
<feature type="binding site" evidence="9">
    <location>
        <begin position="1126"/>
        <end position="1133"/>
    </location>
    <ligand>
        <name>ATP</name>
        <dbReference type="ChEBI" id="CHEBI:30616"/>
    </ligand>
</feature>
<keyword evidence="3 10" id="KW-0812">Transmembrane</keyword>
<dbReference type="InterPro" id="IPR002543">
    <property type="entry name" value="FtsK_dom"/>
</dbReference>
<evidence type="ECO:0000256" key="10">
    <source>
        <dbReference type="SAM" id="Phobius"/>
    </source>
</evidence>
<dbReference type="Proteomes" id="UP001501570">
    <property type="component" value="Unassembled WGS sequence"/>
</dbReference>
<protein>
    <submittedName>
        <fullName evidence="12">Type VII secretion protein EccC</fullName>
    </submittedName>
</protein>
<dbReference type="InterPro" id="IPR003593">
    <property type="entry name" value="AAA+_ATPase"/>
</dbReference>
<keyword evidence="8 10" id="KW-0472">Membrane</keyword>
<gene>
    <name evidence="12" type="ORF">GCM10023322_76150</name>
</gene>
<comment type="subcellular location">
    <subcellularLocation>
        <location evidence="1">Cell membrane</location>
        <topology evidence="1">Multi-pass membrane protein</topology>
    </subcellularLocation>
</comment>
<dbReference type="InterPro" id="IPR023837">
    <property type="entry name" value="EccCb-like_Actinobacteria"/>
</dbReference>
<evidence type="ECO:0000256" key="3">
    <source>
        <dbReference type="ARBA" id="ARBA00022692"/>
    </source>
</evidence>
<evidence type="ECO:0000259" key="11">
    <source>
        <dbReference type="PROSITE" id="PS50901"/>
    </source>
</evidence>
<dbReference type="SMART" id="SM00382">
    <property type="entry name" value="AAA"/>
    <property type="match status" value="3"/>
</dbReference>
<keyword evidence="6 9" id="KW-0067">ATP-binding</keyword>
<reference evidence="13" key="1">
    <citation type="journal article" date="2019" name="Int. J. Syst. Evol. Microbiol.">
        <title>The Global Catalogue of Microorganisms (GCM) 10K type strain sequencing project: providing services to taxonomists for standard genome sequencing and annotation.</title>
        <authorList>
            <consortium name="The Broad Institute Genomics Platform"/>
            <consortium name="The Broad Institute Genome Sequencing Center for Infectious Disease"/>
            <person name="Wu L."/>
            <person name="Ma J."/>
        </authorList>
    </citation>
    <scope>NUCLEOTIDE SEQUENCE [LARGE SCALE GENOMIC DNA]</scope>
    <source>
        <strain evidence="13">JCM 18304</strain>
    </source>
</reference>
<organism evidence="12 13">
    <name type="scientific">Rugosimonospora acidiphila</name>
    <dbReference type="NCBI Taxonomy" id="556531"/>
    <lineage>
        <taxon>Bacteria</taxon>
        <taxon>Bacillati</taxon>
        <taxon>Actinomycetota</taxon>
        <taxon>Actinomycetes</taxon>
        <taxon>Micromonosporales</taxon>
        <taxon>Micromonosporaceae</taxon>
        <taxon>Rugosimonospora</taxon>
    </lineage>
</organism>
<feature type="domain" description="FtsK" evidence="11">
    <location>
        <begin position="463"/>
        <end position="669"/>
    </location>
</feature>
<feature type="domain" description="FtsK" evidence="11">
    <location>
        <begin position="823"/>
        <end position="1015"/>
    </location>
</feature>
<evidence type="ECO:0000256" key="4">
    <source>
        <dbReference type="ARBA" id="ARBA00022737"/>
    </source>
</evidence>
<comment type="caution">
    <text evidence="12">The sequence shown here is derived from an EMBL/GenBank/DDBJ whole genome shotgun (WGS) entry which is preliminary data.</text>
</comment>
<accession>A0ABP9SPJ7</accession>
<dbReference type="InterPro" id="IPR050206">
    <property type="entry name" value="FtsK/SpoIIIE/SftA"/>
</dbReference>
<evidence type="ECO:0000313" key="13">
    <source>
        <dbReference type="Proteomes" id="UP001501570"/>
    </source>
</evidence>
<feature type="binding site" evidence="9">
    <location>
        <begin position="486"/>
        <end position="493"/>
    </location>
    <ligand>
        <name>ATP</name>
        <dbReference type="ChEBI" id="CHEBI:30616"/>
    </ligand>
</feature>
<keyword evidence="7 10" id="KW-1133">Transmembrane helix</keyword>
<dbReference type="SUPFAM" id="SSF52540">
    <property type="entry name" value="P-loop containing nucleoside triphosphate hydrolases"/>
    <property type="match status" value="3"/>
</dbReference>
<feature type="transmembrane region" description="Helical" evidence="10">
    <location>
        <begin position="58"/>
        <end position="77"/>
    </location>
</feature>
<feature type="binding site" evidence="9">
    <location>
        <begin position="841"/>
        <end position="848"/>
    </location>
    <ligand>
        <name>ATP</name>
        <dbReference type="ChEBI" id="CHEBI:30616"/>
    </ligand>
</feature>
<evidence type="ECO:0000256" key="2">
    <source>
        <dbReference type="ARBA" id="ARBA00022475"/>
    </source>
</evidence>
<dbReference type="EMBL" id="BAABJQ010000039">
    <property type="protein sequence ID" value="GAA5199770.1"/>
    <property type="molecule type" value="Genomic_DNA"/>
</dbReference>
<dbReference type="PANTHER" id="PTHR22683:SF1">
    <property type="entry name" value="TYPE VII SECRETION SYSTEM PROTEIN ESSC"/>
    <property type="match status" value="1"/>
</dbReference>
<name>A0ABP9SPJ7_9ACTN</name>